<feature type="region of interest" description="Disordered" evidence="11">
    <location>
        <begin position="535"/>
        <end position="559"/>
    </location>
</feature>
<reference evidence="13 14" key="1">
    <citation type="journal article" date="2021" name="Sci. Rep.">
        <title>Chromosome anchoring in Senegalese sole (Solea senegalensis) reveals sex-associated markers and genome rearrangements in flatfish.</title>
        <authorList>
            <person name="Guerrero-Cozar I."/>
            <person name="Gomez-Garrido J."/>
            <person name="Berbel C."/>
            <person name="Martinez-Blanch J.F."/>
            <person name="Alioto T."/>
            <person name="Claros M.G."/>
            <person name="Gagnaire P.A."/>
            <person name="Manchado M."/>
        </authorList>
    </citation>
    <scope>NUCLEOTIDE SEQUENCE [LARGE SCALE GENOMIC DNA]</scope>
    <source>
        <strain evidence="13">Sse05_10M</strain>
    </source>
</reference>
<comment type="subunit">
    <text evidence="7">Interacts with SMAD1, SMAD3, SMAD4, CPSF2 and CPSF3.</text>
</comment>
<keyword evidence="1 10" id="KW-0479">Metal-binding</keyword>
<evidence type="ECO:0000256" key="11">
    <source>
        <dbReference type="SAM" id="MobiDB-lite"/>
    </source>
</evidence>
<accession>A0AAV6S765</accession>
<feature type="region of interest" description="Disordered" evidence="11">
    <location>
        <begin position="475"/>
        <end position="508"/>
    </location>
</feature>
<feature type="compositionally biased region" description="Polar residues" evidence="11">
    <location>
        <begin position="178"/>
        <end position="187"/>
    </location>
</feature>
<dbReference type="GO" id="GO:0005634">
    <property type="term" value="C:nucleus"/>
    <property type="evidence" value="ECO:0007669"/>
    <property type="project" value="UniProtKB-ARBA"/>
</dbReference>
<dbReference type="FunFam" id="4.10.1000.10:FF:000022">
    <property type="entry name" value="Zinc finger CCCH domain-containing protein 7"/>
    <property type="match status" value="1"/>
</dbReference>
<evidence type="ECO:0000256" key="9">
    <source>
        <dbReference type="ARBA" id="ARBA00079564"/>
    </source>
</evidence>
<feature type="region of interest" description="Disordered" evidence="11">
    <location>
        <begin position="713"/>
        <end position="811"/>
    </location>
</feature>
<dbReference type="Proteomes" id="UP000693946">
    <property type="component" value="Linkage Group LG14"/>
</dbReference>
<feature type="zinc finger region" description="C3H1-type" evidence="10">
    <location>
        <begin position="582"/>
        <end position="610"/>
    </location>
</feature>
<feature type="zinc finger region" description="C3H1-type" evidence="10">
    <location>
        <begin position="638"/>
        <end position="664"/>
    </location>
</feature>
<feature type="compositionally biased region" description="Low complexity" evidence="11">
    <location>
        <begin position="348"/>
        <end position="359"/>
    </location>
</feature>
<feature type="compositionally biased region" description="Polar residues" evidence="11">
    <location>
        <begin position="545"/>
        <end position="559"/>
    </location>
</feature>
<feature type="zinc finger region" description="C3H1-type" evidence="10">
    <location>
        <begin position="665"/>
        <end position="686"/>
    </location>
</feature>
<evidence type="ECO:0000256" key="7">
    <source>
        <dbReference type="ARBA" id="ARBA00064187"/>
    </source>
</evidence>
<evidence type="ECO:0000256" key="3">
    <source>
        <dbReference type="ARBA" id="ARBA00022771"/>
    </source>
</evidence>
<organism evidence="13 14">
    <name type="scientific">Solea senegalensis</name>
    <name type="common">Senegalese sole</name>
    <dbReference type="NCBI Taxonomy" id="28829"/>
    <lineage>
        <taxon>Eukaryota</taxon>
        <taxon>Metazoa</taxon>
        <taxon>Chordata</taxon>
        <taxon>Craniata</taxon>
        <taxon>Vertebrata</taxon>
        <taxon>Euteleostomi</taxon>
        <taxon>Actinopterygii</taxon>
        <taxon>Neopterygii</taxon>
        <taxon>Teleostei</taxon>
        <taxon>Neoteleostei</taxon>
        <taxon>Acanthomorphata</taxon>
        <taxon>Carangaria</taxon>
        <taxon>Pleuronectiformes</taxon>
        <taxon>Pleuronectoidei</taxon>
        <taxon>Soleidae</taxon>
        <taxon>Solea</taxon>
    </lineage>
</organism>
<dbReference type="AlphaFoldDB" id="A0AAV6S765"/>
<dbReference type="Pfam" id="PF00642">
    <property type="entry name" value="zf-CCCH"/>
    <property type="match status" value="2"/>
</dbReference>
<dbReference type="GO" id="GO:0008270">
    <property type="term" value="F:zinc ion binding"/>
    <property type="evidence" value="ECO:0007669"/>
    <property type="project" value="UniProtKB-KW"/>
</dbReference>
<evidence type="ECO:0000313" key="14">
    <source>
        <dbReference type="Proteomes" id="UP000693946"/>
    </source>
</evidence>
<feature type="compositionally biased region" description="Low complexity" evidence="11">
    <location>
        <begin position="249"/>
        <end position="271"/>
    </location>
</feature>
<feature type="compositionally biased region" description="Low complexity" evidence="11">
    <location>
        <begin position="88"/>
        <end position="107"/>
    </location>
</feature>
<feature type="compositionally biased region" description="Polar residues" evidence="11">
    <location>
        <begin position="113"/>
        <end position="123"/>
    </location>
</feature>
<feature type="compositionally biased region" description="Basic residues" evidence="11">
    <location>
        <begin position="475"/>
        <end position="484"/>
    </location>
</feature>
<feature type="compositionally biased region" description="Gly residues" evidence="11">
    <location>
        <begin position="797"/>
        <end position="811"/>
    </location>
</feature>
<feature type="compositionally biased region" description="Polar residues" evidence="11">
    <location>
        <begin position="395"/>
        <end position="404"/>
    </location>
</feature>
<comment type="caution">
    <text evidence="13">The sequence shown here is derived from an EMBL/GenBank/DDBJ whole genome shotgun (WGS) entry which is preliminary data.</text>
</comment>
<feature type="domain" description="C3H1-type" evidence="12">
    <location>
        <begin position="665"/>
        <end position="686"/>
    </location>
</feature>
<evidence type="ECO:0000256" key="10">
    <source>
        <dbReference type="PROSITE-ProRule" id="PRU00723"/>
    </source>
</evidence>
<dbReference type="PROSITE" id="PS50103">
    <property type="entry name" value="ZF_C3H1"/>
    <property type="match status" value="4"/>
</dbReference>
<comment type="function">
    <text evidence="6">Required for the export of polyadenylated mRNAs from the nucleus. Enhances ACVR1B-induced SMAD-dependent transcription. Binds to single-stranded DNA but not to double-stranded DNA in vitro. Involved in RNA cleavage.</text>
</comment>
<feature type="region of interest" description="Disordered" evidence="11">
    <location>
        <begin position="231"/>
        <end position="313"/>
    </location>
</feature>
<evidence type="ECO:0000256" key="1">
    <source>
        <dbReference type="ARBA" id="ARBA00022723"/>
    </source>
</evidence>
<feature type="compositionally biased region" description="Polar residues" evidence="11">
    <location>
        <begin position="237"/>
        <end position="248"/>
    </location>
</feature>
<dbReference type="EMBL" id="JAGKHQ010000006">
    <property type="protein sequence ID" value="KAG7513239.1"/>
    <property type="molecule type" value="Genomic_DNA"/>
</dbReference>
<keyword evidence="14" id="KW-1185">Reference proteome</keyword>
<feature type="domain" description="C3H1-type" evidence="12">
    <location>
        <begin position="687"/>
        <end position="715"/>
    </location>
</feature>
<keyword evidence="2" id="KW-0677">Repeat</keyword>
<feature type="domain" description="C3H1-type" evidence="12">
    <location>
        <begin position="582"/>
        <end position="610"/>
    </location>
</feature>
<dbReference type="InterPro" id="IPR000571">
    <property type="entry name" value="Znf_CCCH"/>
</dbReference>
<dbReference type="PANTHER" id="PTHR46156:SF1">
    <property type="entry name" value="ZINC FINGER CCCH DOMAIN-CONTAINING PROTEIN 3"/>
    <property type="match status" value="1"/>
</dbReference>
<sequence>MEESDYLMGQIESLQDLINEHKRVHGDGLFPSAVQRDPQAPTSARGRGGSTYFNSYNSRGRHYAPAPATEYAGSWRKTHFLRNKNPQSSTGCPSAPASSSSSVVHSSIRPATRSISLPNSSRGDSGDKTKTAALSSGFAQQKKDGHTCNIAGIEKDPAKVGSINGSYPRSSSTGPSSQHKQTGTTELPPSLLSKGAKQAPLATASLTGKAPATKSFEKKSKFTWVKSQNDGVLESKPGTSISPSVEQTVSVSPTSAPKAASASGSSSTIAKKTPAKKLPRKLSPAAAASKISKYKWVSSSSTGAQAKTSEKSPETLLLLQRAHDTGEATKRLRGDRSHRGVRGGLFVSPSRASPPSSSPGGFKLRSRMKIIRKSANSGGGSERGSSPSAGKNFPQGRTHSSTRTPPGVRRTPSRDLVPFGRHKLRRLSPMSPRAGPASFSHCSPASQRVFKTRYNIVTRPGSSTSHAYHYSHSHTHSWKVKRAQAARSFHQSRPRSTQDRHPSPTQHWRGSDMCWIGDSLYRVSPNKLSRTVVSNISPTGRPCSPNVSPMTPTWNRPSSTRHLASRAVQRSLATIRQAHQKKQQKQYCMYYNRFGKCNRGDSCPYIHDPDKVAVCTRFLRGTCKQADGICPFSHKVAKEKMPVCSYFLKGICSNSDCPYSHVYVSHKAKVCEDFVKGYCPEGEKCKKKHTLLCPDFSKTGSCPNGSRCKLKHRHNAKRSSSSASSSHATKRARTEAPAATPERPQADLVTPIHGPLTLPSFISLSCSPEEPETSDTQPTKVKAKGLQIKPRLKTSESGGGGGGSSGASGLS</sequence>
<dbReference type="PANTHER" id="PTHR46156">
    <property type="entry name" value="CCCH ZINGC FINGER"/>
    <property type="match status" value="1"/>
</dbReference>
<name>A0AAV6S765_SOLSE</name>
<feature type="region of interest" description="Disordered" evidence="11">
    <location>
        <begin position="325"/>
        <end position="443"/>
    </location>
</feature>
<evidence type="ECO:0000256" key="4">
    <source>
        <dbReference type="ARBA" id="ARBA00022833"/>
    </source>
</evidence>
<evidence type="ECO:0000256" key="5">
    <source>
        <dbReference type="ARBA" id="ARBA00023125"/>
    </source>
</evidence>
<gene>
    <name evidence="13" type="ORF">JOB18_002456</name>
</gene>
<evidence type="ECO:0000256" key="6">
    <source>
        <dbReference type="ARBA" id="ARBA00057285"/>
    </source>
</evidence>
<dbReference type="SMART" id="SM00356">
    <property type="entry name" value="ZnF_C3H1"/>
    <property type="match status" value="5"/>
</dbReference>
<feature type="compositionally biased region" description="Low complexity" evidence="11">
    <location>
        <begin position="718"/>
        <end position="727"/>
    </location>
</feature>
<feature type="region of interest" description="Disordered" evidence="11">
    <location>
        <begin position="28"/>
        <end position="60"/>
    </location>
</feature>
<evidence type="ECO:0000256" key="8">
    <source>
        <dbReference type="ARBA" id="ARBA00071600"/>
    </source>
</evidence>
<proteinExistence type="predicted"/>
<feature type="domain" description="C3H1-type" evidence="12">
    <location>
        <begin position="638"/>
        <end position="664"/>
    </location>
</feature>
<evidence type="ECO:0000256" key="2">
    <source>
        <dbReference type="ARBA" id="ARBA00022737"/>
    </source>
</evidence>
<keyword evidence="3 10" id="KW-0863">Zinc-finger</keyword>
<feature type="region of interest" description="Disordered" evidence="11">
    <location>
        <begin position="82"/>
        <end position="131"/>
    </location>
</feature>
<feature type="region of interest" description="Disordered" evidence="11">
    <location>
        <begin position="153"/>
        <end position="212"/>
    </location>
</feature>
<feature type="compositionally biased region" description="Polar residues" evidence="11">
    <location>
        <begin position="297"/>
        <end position="307"/>
    </location>
</feature>
<feature type="zinc finger region" description="C3H1-type" evidence="10">
    <location>
        <begin position="687"/>
        <end position="715"/>
    </location>
</feature>
<evidence type="ECO:0000259" key="12">
    <source>
        <dbReference type="PROSITE" id="PS50103"/>
    </source>
</evidence>
<protein>
    <recommendedName>
        <fullName evidence="8">Zinc finger CCCH domain-containing protein 3</fullName>
    </recommendedName>
    <alternativeName>
        <fullName evidence="9">Smad-interacting CPSF-like factor</fullName>
    </alternativeName>
</protein>
<feature type="compositionally biased region" description="Low complexity" evidence="11">
    <location>
        <begin position="165"/>
        <end position="177"/>
    </location>
</feature>
<feature type="compositionally biased region" description="Basic and acidic residues" evidence="11">
    <location>
        <begin position="325"/>
        <end position="338"/>
    </location>
</feature>
<dbReference type="GO" id="GO:0003677">
    <property type="term" value="F:DNA binding"/>
    <property type="evidence" value="ECO:0007669"/>
    <property type="project" value="UniProtKB-KW"/>
</dbReference>
<keyword evidence="4 10" id="KW-0862">Zinc</keyword>
<dbReference type="FunFam" id="4.10.1000.10:FF:000008">
    <property type="entry name" value="zinc finger CCCH domain-containing protein 3"/>
    <property type="match status" value="1"/>
</dbReference>
<evidence type="ECO:0000313" key="13">
    <source>
        <dbReference type="EMBL" id="KAG7513239.1"/>
    </source>
</evidence>
<keyword evidence="5" id="KW-0238">DNA-binding</keyword>